<organism evidence="2 3">
    <name type="scientific">Mycoplasma marinum</name>
    <dbReference type="NCBI Taxonomy" id="1937190"/>
    <lineage>
        <taxon>Bacteria</taxon>
        <taxon>Bacillati</taxon>
        <taxon>Mycoplasmatota</taxon>
        <taxon>Mollicutes</taxon>
        <taxon>Mycoplasmataceae</taxon>
        <taxon>Mycoplasma</taxon>
    </lineage>
</organism>
<gene>
    <name evidence="2" type="ORF">C4B24_04795</name>
</gene>
<comment type="similarity">
    <text evidence="1">Belongs to the glycosyl hydrolase 1 family.</text>
</comment>
<dbReference type="GO" id="GO:0008422">
    <property type="term" value="F:beta-glucosidase activity"/>
    <property type="evidence" value="ECO:0007669"/>
    <property type="project" value="TreeGrafter"/>
</dbReference>
<protein>
    <submittedName>
        <fullName evidence="2">6-phospho-beta-glucosidase</fullName>
    </submittedName>
</protein>
<dbReference type="EMBL" id="PSZO01000064">
    <property type="protein sequence ID" value="TCG10335.1"/>
    <property type="molecule type" value="Genomic_DNA"/>
</dbReference>
<dbReference type="SUPFAM" id="SSF51445">
    <property type="entry name" value="(Trans)glycosidases"/>
    <property type="match status" value="1"/>
</dbReference>
<keyword evidence="3" id="KW-1185">Reference proteome</keyword>
<evidence type="ECO:0000313" key="2">
    <source>
        <dbReference type="EMBL" id="TCG10335.1"/>
    </source>
</evidence>
<dbReference type="PANTHER" id="PTHR10353">
    <property type="entry name" value="GLYCOSYL HYDROLASE"/>
    <property type="match status" value="1"/>
</dbReference>
<sequence>MEKIEFPKGFLWGGAISAEQTEGKGKTPKAKTVYEQWYEEEPNDFFDEVGPETTIDITRRYKEDIQMWKGIGINSSRTSISWARIFPNGMEQPASKEGVAFYRDYFTEMKKNGIEPMVTLFHFDMPMYEQEKGGWESREVWQDFLQYSKYVINEFIDIVNIWTTMNEPWVPAEASYLKDIQYPKINNDQNGVNAAYGIVMSHALVVNYFNEFIKPKQTNKKIGAIFNSAIVYPKDPNNPEDVKAAMYMDLFQFKGLTDPMIKGTWPKGMKSWLKEMDLFPKNFKEKDIAILAKVDVDLIGLNFYSPRRAQAPTKKNNISKFDDYFESYDMPNRRENKFRGWEIYPEAIYDTIMELVDRYGKNKEYMLTEFGMGVEN</sequence>
<feature type="non-terminal residue" evidence="2">
    <location>
        <position position="376"/>
    </location>
</feature>
<proteinExistence type="inferred from homology"/>
<dbReference type="OrthoDB" id="391810at2"/>
<dbReference type="Gene3D" id="3.20.20.80">
    <property type="entry name" value="Glycosidases"/>
    <property type="match status" value="1"/>
</dbReference>
<dbReference type="Pfam" id="PF00232">
    <property type="entry name" value="Glyco_hydro_1"/>
    <property type="match status" value="1"/>
</dbReference>
<comment type="caution">
    <text evidence="2">The sequence shown here is derived from an EMBL/GenBank/DDBJ whole genome shotgun (WGS) entry which is preliminary data.</text>
</comment>
<reference evidence="2 3" key="1">
    <citation type="submission" date="2018-02" db="EMBL/GenBank/DDBJ databases">
        <title>Mycoplasma marinum and Mycoplasma todarodis sp. nov., moderately halophilic and psychrotolerant mycoplasmas isolated from cephalopods.</title>
        <authorList>
            <person name="Viver T."/>
        </authorList>
    </citation>
    <scope>NUCLEOTIDE SEQUENCE [LARGE SCALE GENOMIC DNA]</scope>
    <source>
        <strain evidence="2 3">PE</strain>
    </source>
</reference>
<evidence type="ECO:0000313" key="3">
    <source>
        <dbReference type="Proteomes" id="UP000294192"/>
    </source>
</evidence>
<dbReference type="PANTHER" id="PTHR10353:SF139">
    <property type="entry name" value="6-PHOSPHO-BETA-GLUCOSIDASE GMUD"/>
    <property type="match status" value="1"/>
</dbReference>
<name>A0A4R0XN15_9MOLU</name>
<dbReference type="Proteomes" id="UP000294192">
    <property type="component" value="Unassembled WGS sequence"/>
</dbReference>
<dbReference type="AlphaFoldDB" id="A0A4R0XN15"/>
<dbReference type="InterPro" id="IPR017853">
    <property type="entry name" value="GH"/>
</dbReference>
<dbReference type="GO" id="GO:0005829">
    <property type="term" value="C:cytosol"/>
    <property type="evidence" value="ECO:0007669"/>
    <property type="project" value="TreeGrafter"/>
</dbReference>
<dbReference type="InterPro" id="IPR001360">
    <property type="entry name" value="Glyco_hydro_1"/>
</dbReference>
<dbReference type="GO" id="GO:0016052">
    <property type="term" value="P:carbohydrate catabolic process"/>
    <property type="evidence" value="ECO:0007669"/>
    <property type="project" value="TreeGrafter"/>
</dbReference>
<dbReference type="RefSeq" id="WP_131599622.1">
    <property type="nucleotide sequence ID" value="NZ_PSZO01000064.1"/>
</dbReference>
<evidence type="ECO:0000256" key="1">
    <source>
        <dbReference type="RuleBase" id="RU003690"/>
    </source>
</evidence>
<accession>A0A4R0XN15</accession>